<comment type="caution">
    <text evidence="2">The sequence shown here is derived from an EMBL/GenBank/DDBJ whole genome shotgun (WGS) entry which is preliminary data.</text>
</comment>
<name>A0A563DVH9_9MICO</name>
<protein>
    <submittedName>
        <fullName evidence="2">Uncharacterized protein</fullName>
    </submittedName>
</protein>
<evidence type="ECO:0000313" key="3">
    <source>
        <dbReference type="Proteomes" id="UP000320244"/>
    </source>
</evidence>
<feature type="transmembrane region" description="Helical" evidence="1">
    <location>
        <begin position="121"/>
        <end position="141"/>
    </location>
</feature>
<keyword evidence="1" id="KW-0472">Membrane</keyword>
<feature type="transmembrane region" description="Helical" evidence="1">
    <location>
        <begin position="12"/>
        <end position="33"/>
    </location>
</feature>
<dbReference type="Proteomes" id="UP000320244">
    <property type="component" value="Unassembled WGS sequence"/>
</dbReference>
<sequence>MTPVGGQVTVAGLLVGAVTVLVAVAAVVQLIACRVRHRHNEDRTGSPILQLYAVCVLTCVPVIWMGSHIDDGLRMLYLSLMWAAPMLLLGTTWWWVCATVRTLSPQALSRGLQGLRRRLSLCWWVVPPAVVAALFAGVTIWHTAPSGDDPDGRGPVAQARSMVPSMVTALDRPGLQGRPVVVKWSGVQSWASVGPALESALIARGRHVYYDVVWPYPEYDEFRRVAHAPNGAVVVSLRERSGPGAAWSLTDAPPASKILTFAETAGDGSGQLQMLILKAPFSRPTP</sequence>
<reference evidence="2 3" key="1">
    <citation type="submission" date="2019-05" db="EMBL/GenBank/DDBJ databases">
        <authorList>
            <person name="Lee S.D."/>
        </authorList>
    </citation>
    <scope>NUCLEOTIDE SEQUENCE [LARGE SCALE GENOMIC DNA]</scope>
    <source>
        <strain evidence="2 3">C5-26</strain>
    </source>
</reference>
<keyword evidence="3" id="KW-1185">Reference proteome</keyword>
<feature type="transmembrane region" description="Helical" evidence="1">
    <location>
        <begin position="76"/>
        <end position="100"/>
    </location>
</feature>
<dbReference type="AlphaFoldDB" id="A0A563DVH9"/>
<dbReference type="EMBL" id="VCQV01000030">
    <property type="protein sequence ID" value="TWP34195.1"/>
    <property type="molecule type" value="Genomic_DNA"/>
</dbReference>
<organism evidence="2 3">
    <name type="scientific">Leekyejoonella antrihumi</name>
    <dbReference type="NCBI Taxonomy" id="1660198"/>
    <lineage>
        <taxon>Bacteria</taxon>
        <taxon>Bacillati</taxon>
        <taxon>Actinomycetota</taxon>
        <taxon>Actinomycetes</taxon>
        <taxon>Micrococcales</taxon>
        <taxon>Dermacoccaceae</taxon>
        <taxon>Leekyejoonella</taxon>
    </lineage>
</organism>
<gene>
    <name evidence="2" type="ORF">FGL98_18205</name>
</gene>
<reference evidence="2 3" key="2">
    <citation type="submission" date="2019-08" db="EMBL/GenBank/DDBJ databases">
        <title>Jejuicoccus antrihumi gen. nov., sp. nov., a new member of the family Dermacoccaceae isolated from a cave.</title>
        <authorList>
            <person name="Schumann P."/>
            <person name="Kim I.S."/>
        </authorList>
    </citation>
    <scope>NUCLEOTIDE SEQUENCE [LARGE SCALE GENOMIC DNA]</scope>
    <source>
        <strain evidence="2 3">C5-26</strain>
    </source>
</reference>
<keyword evidence="1" id="KW-1133">Transmembrane helix</keyword>
<feature type="transmembrane region" description="Helical" evidence="1">
    <location>
        <begin position="45"/>
        <end position="64"/>
    </location>
</feature>
<proteinExistence type="predicted"/>
<evidence type="ECO:0000256" key="1">
    <source>
        <dbReference type="SAM" id="Phobius"/>
    </source>
</evidence>
<keyword evidence="1" id="KW-0812">Transmembrane</keyword>
<accession>A0A563DVH9</accession>
<evidence type="ECO:0000313" key="2">
    <source>
        <dbReference type="EMBL" id="TWP34195.1"/>
    </source>
</evidence>
<dbReference type="RefSeq" id="WP_222432247.1">
    <property type="nucleotide sequence ID" value="NZ_VCQV01000030.1"/>
</dbReference>